<evidence type="ECO:0000256" key="1">
    <source>
        <dbReference type="SAM" id="Phobius"/>
    </source>
</evidence>
<keyword evidence="1" id="KW-0812">Transmembrane</keyword>
<comment type="caution">
    <text evidence="2">The sequence shown here is derived from an EMBL/GenBank/DDBJ whole genome shotgun (WGS) entry which is preliminary data.</text>
</comment>
<dbReference type="NCBIfam" id="TIGR03816">
    <property type="entry name" value="tadE_like_DECH"/>
    <property type="match status" value="1"/>
</dbReference>
<keyword evidence="1" id="KW-1133">Transmembrane helix</keyword>
<dbReference type="Proteomes" id="UP000537260">
    <property type="component" value="Unassembled WGS sequence"/>
</dbReference>
<dbReference type="AlphaFoldDB" id="A0A7Z0J6D0"/>
<keyword evidence="1" id="KW-0472">Membrane</keyword>
<organism evidence="2 3">
    <name type="scientific">Glaciibacter psychrotolerans</name>
    <dbReference type="NCBI Taxonomy" id="670054"/>
    <lineage>
        <taxon>Bacteria</taxon>
        <taxon>Bacillati</taxon>
        <taxon>Actinomycetota</taxon>
        <taxon>Actinomycetes</taxon>
        <taxon>Micrococcales</taxon>
        <taxon>Microbacteriaceae</taxon>
        <taxon>Glaciibacter</taxon>
    </lineage>
</organism>
<accession>A0A7Z0J6D0</accession>
<dbReference type="InterPro" id="IPR021202">
    <property type="entry name" value="Rv3654c-like"/>
</dbReference>
<keyword evidence="3" id="KW-1185">Reference proteome</keyword>
<evidence type="ECO:0000313" key="3">
    <source>
        <dbReference type="Proteomes" id="UP000537260"/>
    </source>
</evidence>
<proteinExistence type="predicted"/>
<protein>
    <submittedName>
        <fullName evidence="2">Secretion/DNA translocation related TadE-like protein</fullName>
    </submittedName>
</protein>
<gene>
    <name evidence="2" type="ORF">HNR05_002183</name>
</gene>
<feature type="transmembrane region" description="Helical" evidence="1">
    <location>
        <begin position="21"/>
        <end position="45"/>
    </location>
</feature>
<name>A0A7Z0J6D0_9MICO</name>
<evidence type="ECO:0000313" key="2">
    <source>
        <dbReference type="EMBL" id="NYJ20392.1"/>
    </source>
</evidence>
<dbReference type="EMBL" id="JACCFM010000001">
    <property type="protein sequence ID" value="NYJ20392.1"/>
    <property type="molecule type" value="Genomic_DNA"/>
</dbReference>
<sequence>MRRARKSRRDRSVEGEGGSGSLLAVGVLGATLALTVAVIPLYAVLAVTQQVQGAAAAAALAAADTASGLLPGIPCSVAARVATANGASIDSCAMDGLIASVVVSRGYLGFTLEGRARAGPPPSPQ</sequence>
<dbReference type="RefSeq" id="WP_179579011.1">
    <property type="nucleotide sequence ID" value="NZ_JACCFM010000001.1"/>
</dbReference>
<reference evidence="2 3" key="1">
    <citation type="submission" date="2020-07" db="EMBL/GenBank/DDBJ databases">
        <title>Sequencing the genomes of 1000 actinobacteria strains.</title>
        <authorList>
            <person name="Klenk H.-P."/>
        </authorList>
    </citation>
    <scope>NUCLEOTIDE SEQUENCE [LARGE SCALE GENOMIC DNA]</scope>
    <source>
        <strain evidence="2 3">LI1</strain>
    </source>
</reference>